<dbReference type="EnsemblProtists" id="EKX36234">
    <property type="protein sequence ID" value="EKX36234"/>
    <property type="gene ID" value="GUITHDRAFT_160160"/>
</dbReference>
<dbReference type="InterPro" id="IPR036890">
    <property type="entry name" value="HATPase_C_sf"/>
</dbReference>
<dbReference type="InterPro" id="IPR001404">
    <property type="entry name" value="Hsp90_fam"/>
</dbReference>
<dbReference type="PANTHER" id="PTHR11528">
    <property type="entry name" value="HEAT SHOCK PROTEIN 90 FAMILY MEMBER"/>
    <property type="match status" value="1"/>
</dbReference>
<dbReference type="InterPro" id="IPR020568">
    <property type="entry name" value="Ribosomal_Su5_D2-typ_SF"/>
</dbReference>
<comment type="similarity">
    <text evidence="2">Belongs to the heat shock protein 90 family.</text>
</comment>
<protein>
    <recommendedName>
        <fullName evidence="10">Histidine kinase/HSP90-like ATPase domain-containing protein</fullName>
    </recommendedName>
</protein>
<dbReference type="PaxDb" id="55529-EKX36234"/>
<dbReference type="Pfam" id="PF13589">
    <property type="entry name" value="HATPase_c_3"/>
    <property type="match status" value="1"/>
</dbReference>
<feature type="chain" id="PRO_5008770167" description="Histidine kinase/HSP90-like ATPase domain-containing protein" evidence="9">
    <location>
        <begin position="31"/>
        <end position="839"/>
    </location>
</feature>
<dbReference type="GeneID" id="17292952"/>
<feature type="compositionally biased region" description="Acidic residues" evidence="8">
    <location>
        <begin position="520"/>
        <end position="534"/>
    </location>
</feature>
<name>L1IJY6_GUITC</name>
<dbReference type="GO" id="GO:0051082">
    <property type="term" value="F:unfolded protein binding"/>
    <property type="evidence" value="ECO:0007669"/>
    <property type="project" value="InterPro"/>
</dbReference>
<evidence type="ECO:0000256" key="5">
    <source>
        <dbReference type="ARBA" id="ARBA00022840"/>
    </source>
</evidence>
<gene>
    <name evidence="11" type="ORF">GUITHDRAFT_160160</name>
</gene>
<comment type="subcellular location">
    <subcellularLocation>
        <location evidence="1">Cytoplasm</location>
    </subcellularLocation>
</comment>
<organism evidence="11">
    <name type="scientific">Guillardia theta (strain CCMP2712)</name>
    <name type="common">Cryptophyte</name>
    <dbReference type="NCBI Taxonomy" id="905079"/>
    <lineage>
        <taxon>Eukaryota</taxon>
        <taxon>Cryptophyceae</taxon>
        <taxon>Pyrenomonadales</taxon>
        <taxon>Geminigeraceae</taxon>
        <taxon>Guillardia</taxon>
    </lineage>
</organism>
<dbReference type="PRINTS" id="PR00775">
    <property type="entry name" value="HEATSHOCK90"/>
</dbReference>
<dbReference type="GO" id="GO:0005524">
    <property type="term" value="F:ATP binding"/>
    <property type="evidence" value="ECO:0007669"/>
    <property type="project" value="UniProtKB-KW"/>
</dbReference>
<dbReference type="FunFam" id="1.20.120.790:FF:000001">
    <property type="entry name" value="Heat shock protein 90 alpha"/>
    <property type="match status" value="1"/>
</dbReference>
<feature type="region of interest" description="Disordered" evidence="8">
    <location>
        <begin position="488"/>
        <end position="535"/>
    </location>
</feature>
<dbReference type="FunFam" id="3.30.230.80:FF:000001">
    <property type="entry name" value="Heat shock protein 90 alpha"/>
    <property type="match status" value="1"/>
</dbReference>
<dbReference type="FunFam" id="3.30.565.10:FF:000005">
    <property type="entry name" value="Heat shock protein 90"/>
    <property type="match status" value="1"/>
</dbReference>
<keyword evidence="6" id="KW-0143">Chaperone</keyword>
<dbReference type="SMART" id="SM00387">
    <property type="entry name" value="HATPase_c"/>
    <property type="match status" value="1"/>
</dbReference>
<feature type="compositionally biased region" description="Basic and acidic residues" evidence="8">
    <location>
        <begin position="503"/>
        <end position="519"/>
    </location>
</feature>
<dbReference type="Gene3D" id="3.40.50.11260">
    <property type="match status" value="1"/>
</dbReference>
<feature type="binding site" evidence="7">
    <location>
        <position position="457"/>
    </location>
    <ligand>
        <name>ATP</name>
        <dbReference type="ChEBI" id="CHEBI:30616"/>
    </ligand>
</feature>
<evidence type="ECO:0000256" key="1">
    <source>
        <dbReference type="ARBA" id="ARBA00004496"/>
    </source>
</evidence>
<evidence type="ECO:0000256" key="9">
    <source>
        <dbReference type="SAM" id="SignalP"/>
    </source>
</evidence>
<evidence type="ECO:0000256" key="4">
    <source>
        <dbReference type="ARBA" id="ARBA00022741"/>
    </source>
</evidence>
<feature type="compositionally biased region" description="Basic and acidic residues" evidence="8">
    <location>
        <begin position="291"/>
        <end position="307"/>
    </location>
</feature>
<feature type="binding site" evidence="7">
    <location>
        <position position="153"/>
    </location>
    <ligand>
        <name>ATP</name>
        <dbReference type="ChEBI" id="CHEBI:30616"/>
    </ligand>
</feature>
<feature type="binding site" evidence="7">
    <location>
        <position position="161"/>
    </location>
    <ligand>
        <name>ATP</name>
        <dbReference type="ChEBI" id="CHEBI:30616"/>
    </ligand>
</feature>
<keyword evidence="5 7" id="KW-0067">ATP-binding</keyword>
<keyword evidence="3" id="KW-0963">Cytoplasm</keyword>
<evidence type="ECO:0000259" key="10">
    <source>
        <dbReference type="SMART" id="SM00387"/>
    </source>
</evidence>
<feature type="compositionally biased region" description="Acidic residues" evidence="8">
    <location>
        <begin position="488"/>
        <end position="502"/>
    </location>
</feature>
<feature type="binding site" evidence="7">
    <location>
        <position position="104"/>
    </location>
    <ligand>
        <name>ATP</name>
        <dbReference type="ChEBI" id="CHEBI:30616"/>
    </ligand>
</feature>
<evidence type="ECO:0000313" key="12">
    <source>
        <dbReference type="EnsemblProtists" id="EKX36234"/>
    </source>
</evidence>
<dbReference type="InterPro" id="IPR020575">
    <property type="entry name" value="Hsp90_N"/>
</dbReference>
<dbReference type="NCBIfam" id="NF003555">
    <property type="entry name" value="PRK05218.1"/>
    <property type="match status" value="1"/>
</dbReference>
<dbReference type="SUPFAM" id="SSF110942">
    <property type="entry name" value="HSP90 C-terminal domain"/>
    <property type="match status" value="1"/>
</dbReference>
<feature type="domain" description="Histidine kinase/HSP90-like ATPase" evidence="10">
    <location>
        <begin position="93"/>
        <end position="250"/>
    </location>
</feature>
<keyword evidence="4 7" id="KW-0547">Nucleotide-binding</keyword>
<dbReference type="GO" id="GO:0005737">
    <property type="term" value="C:cytoplasm"/>
    <property type="evidence" value="ECO:0007669"/>
    <property type="project" value="UniProtKB-SubCell"/>
</dbReference>
<keyword evidence="9" id="KW-0732">Signal</keyword>
<feature type="compositionally biased region" description="Acidic residues" evidence="8">
    <location>
        <begin position="811"/>
        <end position="828"/>
    </location>
</feature>
<dbReference type="Gene3D" id="3.30.565.10">
    <property type="entry name" value="Histidine kinase-like ATPase, C-terminal domain"/>
    <property type="match status" value="1"/>
</dbReference>
<dbReference type="PROSITE" id="PS51257">
    <property type="entry name" value="PROKAR_LIPOPROTEIN"/>
    <property type="match status" value="1"/>
</dbReference>
<dbReference type="Pfam" id="PF00183">
    <property type="entry name" value="HSP90"/>
    <property type="match status" value="1"/>
</dbReference>
<evidence type="ECO:0000256" key="8">
    <source>
        <dbReference type="SAM" id="MobiDB-lite"/>
    </source>
</evidence>
<dbReference type="InterPro" id="IPR037196">
    <property type="entry name" value="HSP90_C"/>
</dbReference>
<evidence type="ECO:0000256" key="6">
    <source>
        <dbReference type="ARBA" id="ARBA00023186"/>
    </source>
</evidence>
<dbReference type="SUPFAM" id="SSF55874">
    <property type="entry name" value="ATPase domain of HSP90 chaperone/DNA topoisomerase II/histidine kinase"/>
    <property type="match status" value="1"/>
</dbReference>
<feature type="binding site" evidence="7">
    <location>
        <position position="240"/>
    </location>
    <ligand>
        <name>ATP</name>
        <dbReference type="ChEBI" id="CHEBI:30616"/>
    </ligand>
</feature>
<dbReference type="RefSeq" id="XP_005823214.1">
    <property type="nucleotide sequence ID" value="XM_005823157.1"/>
</dbReference>
<dbReference type="GO" id="GO:0016887">
    <property type="term" value="F:ATP hydrolysis activity"/>
    <property type="evidence" value="ECO:0007669"/>
    <property type="project" value="InterPro"/>
</dbReference>
<dbReference type="AlphaFoldDB" id="L1IJY6"/>
<reference evidence="11 13" key="1">
    <citation type="journal article" date="2012" name="Nature">
        <title>Algal genomes reveal evolutionary mosaicism and the fate of nucleomorphs.</title>
        <authorList>
            <consortium name="DOE Joint Genome Institute"/>
            <person name="Curtis B.A."/>
            <person name="Tanifuji G."/>
            <person name="Burki F."/>
            <person name="Gruber A."/>
            <person name="Irimia M."/>
            <person name="Maruyama S."/>
            <person name="Arias M.C."/>
            <person name="Ball S.G."/>
            <person name="Gile G.H."/>
            <person name="Hirakawa Y."/>
            <person name="Hopkins J.F."/>
            <person name="Kuo A."/>
            <person name="Rensing S.A."/>
            <person name="Schmutz J."/>
            <person name="Symeonidi A."/>
            <person name="Elias M."/>
            <person name="Eveleigh R.J."/>
            <person name="Herman E.K."/>
            <person name="Klute M.J."/>
            <person name="Nakayama T."/>
            <person name="Obornik M."/>
            <person name="Reyes-Prieto A."/>
            <person name="Armbrust E.V."/>
            <person name="Aves S.J."/>
            <person name="Beiko R.G."/>
            <person name="Coutinho P."/>
            <person name="Dacks J.B."/>
            <person name="Durnford D.G."/>
            <person name="Fast N.M."/>
            <person name="Green B.R."/>
            <person name="Grisdale C.J."/>
            <person name="Hempel F."/>
            <person name="Henrissat B."/>
            <person name="Hoppner M.P."/>
            <person name="Ishida K."/>
            <person name="Kim E."/>
            <person name="Koreny L."/>
            <person name="Kroth P.G."/>
            <person name="Liu Y."/>
            <person name="Malik S.B."/>
            <person name="Maier U.G."/>
            <person name="McRose D."/>
            <person name="Mock T."/>
            <person name="Neilson J.A."/>
            <person name="Onodera N.T."/>
            <person name="Poole A.M."/>
            <person name="Pritham E.J."/>
            <person name="Richards T.A."/>
            <person name="Rocap G."/>
            <person name="Roy S.W."/>
            <person name="Sarai C."/>
            <person name="Schaack S."/>
            <person name="Shirato S."/>
            <person name="Slamovits C.H."/>
            <person name="Spencer D.F."/>
            <person name="Suzuki S."/>
            <person name="Worden A.Z."/>
            <person name="Zauner S."/>
            <person name="Barry K."/>
            <person name="Bell C."/>
            <person name="Bharti A.K."/>
            <person name="Crow J.A."/>
            <person name="Grimwood J."/>
            <person name="Kramer R."/>
            <person name="Lindquist E."/>
            <person name="Lucas S."/>
            <person name="Salamov A."/>
            <person name="McFadden G.I."/>
            <person name="Lane C.E."/>
            <person name="Keeling P.J."/>
            <person name="Gray M.W."/>
            <person name="Grigoriev I.V."/>
            <person name="Archibald J.M."/>
        </authorList>
    </citation>
    <scope>NUCLEOTIDE SEQUENCE</scope>
    <source>
        <strain evidence="11 13">CCMP2712</strain>
    </source>
</reference>
<dbReference type="STRING" id="905079.L1IJY6"/>
<dbReference type="HOGENOM" id="CLU_006684_1_3_1"/>
<keyword evidence="13" id="KW-1185">Reference proteome</keyword>
<accession>L1IJY6</accession>
<dbReference type="KEGG" id="gtt:GUITHDRAFT_160160"/>
<dbReference type="eggNOG" id="KOG0020">
    <property type="taxonomic scope" value="Eukaryota"/>
</dbReference>
<dbReference type="Proteomes" id="UP000011087">
    <property type="component" value="Unassembled WGS sequence"/>
</dbReference>
<dbReference type="FunFam" id="3.40.50.11260:FF:000001">
    <property type="entry name" value="Heat shock protein 90 alpha"/>
    <property type="match status" value="1"/>
</dbReference>
<feature type="binding site" evidence="7">
    <location>
        <begin position="188"/>
        <end position="193"/>
    </location>
    <ligand>
        <name>ATP</name>
        <dbReference type="ChEBI" id="CHEBI:30616"/>
    </ligand>
</feature>
<feature type="compositionally biased region" description="Basic and acidic residues" evidence="8">
    <location>
        <begin position="829"/>
        <end position="839"/>
    </location>
</feature>
<dbReference type="EMBL" id="JH993077">
    <property type="protein sequence ID" value="EKX36234.1"/>
    <property type="molecule type" value="Genomic_DNA"/>
</dbReference>
<reference evidence="12" key="3">
    <citation type="submission" date="2016-03" db="UniProtKB">
        <authorList>
            <consortium name="EnsemblProtists"/>
        </authorList>
    </citation>
    <scope>IDENTIFICATION</scope>
</reference>
<evidence type="ECO:0000313" key="13">
    <source>
        <dbReference type="Proteomes" id="UP000011087"/>
    </source>
</evidence>
<dbReference type="Gene3D" id="3.30.230.80">
    <property type="match status" value="1"/>
</dbReference>
<dbReference type="OrthoDB" id="28737at2759"/>
<feature type="region of interest" description="Disordered" evidence="8">
    <location>
        <begin position="807"/>
        <end position="839"/>
    </location>
</feature>
<evidence type="ECO:0000313" key="11">
    <source>
        <dbReference type="EMBL" id="EKX36234.1"/>
    </source>
</evidence>
<feature type="binding site" evidence="7">
    <location>
        <position position="167"/>
    </location>
    <ligand>
        <name>ATP</name>
        <dbReference type="ChEBI" id="CHEBI:30616"/>
    </ligand>
</feature>
<feature type="binding site" evidence="7">
    <location>
        <begin position="168"/>
        <end position="169"/>
    </location>
    <ligand>
        <name>ATP</name>
        <dbReference type="ChEBI" id="CHEBI:30616"/>
    </ligand>
</feature>
<dbReference type="OMA" id="YMLQETS"/>
<feature type="signal peptide" evidence="9">
    <location>
        <begin position="1"/>
        <end position="30"/>
    </location>
</feature>
<evidence type="ECO:0000256" key="3">
    <source>
        <dbReference type="ARBA" id="ARBA00022490"/>
    </source>
</evidence>
<dbReference type="GO" id="GO:0140662">
    <property type="term" value="F:ATP-dependent protein folding chaperone"/>
    <property type="evidence" value="ECO:0007669"/>
    <property type="project" value="InterPro"/>
</dbReference>
<feature type="binding site" evidence="7">
    <location>
        <position position="148"/>
    </location>
    <ligand>
        <name>ATP</name>
        <dbReference type="ChEBI" id="CHEBI:30616"/>
    </ligand>
</feature>
<proteinExistence type="inferred from homology"/>
<dbReference type="InterPro" id="IPR003594">
    <property type="entry name" value="HATPase_dom"/>
</dbReference>
<feature type="region of interest" description="Disordered" evidence="8">
    <location>
        <begin position="282"/>
        <end position="333"/>
    </location>
</feature>
<evidence type="ECO:0000256" key="2">
    <source>
        <dbReference type="ARBA" id="ARBA00008239"/>
    </source>
</evidence>
<dbReference type="PIRSF" id="PIRSF002583">
    <property type="entry name" value="Hsp90"/>
    <property type="match status" value="1"/>
</dbReference>
<feature type="binding site" evidence="7">
    <location>
        <position position="100"/>
    </location>
    <ligand>
        <name>ATP</name>
        <dbReference type="ChEBI" id="CHEBI:30616"/>
    </ligand>
</feature>
<reference evidence="13" key="2">
    <citation type="submission" date="2012-11" db="EMBL/GenBank/DDBJ databases">
        <authorList>
            <person name="Kuo A."/>
            <person name="Curtis B.A."/>
            <person name="Tanifuji G."/>
            <person name="Burki F."/>
            <person name="Gruber A."/>
            <person name="Irimia M."/>
            <person name="Maruyama S."/>
            <person name="Arias M.C."/>
            <person name="Ball S.G."/>
            <person name="Gile G.H."/>
            <person name="Hirakawa Y."/>
            <person name="Hopkins J.F."/>
            <person name="Rensing S.A."/>
            <person name="Schmutz J."/>
            <person name="Symeonidi A."/>
            <person name="Elias M."/>
            <person name="Eveleigh R.J."/>
            <person name="Herman E.K."/>
            <person name="Klute M.J."/>
            <person name="Nakayama T."/>
            <person name="Obornik M."/>
            <person name="Reyes-Prieto A."/>
            <person name="Armbrust E.V."/>
            <person name="Aves S.J."/>
            <person name="Beiko R.G."/>
            <person name="Coutinho P."/>
            <person name="Dacks J.B."/>
            <person name="Durnford D.G."/>
            <person name="Fast N.M."/>
            <person name="Green B.R."/>
            <person name="Grisdale C."/>
            <person name="Hempe F."/>
            <person name="Henrissat B."/>
            <person name="Hoppner M.P."/>
            <person name="Ishida K.-I."/>
            <person name="Kim E."/>
            <person name="Koreny L."/>
            <person name="Kroth P.G."/>
            <person name="Liu Y."/>
            <person name="Malik S.-B."/>
            <person name="Maier U.G."/>
            <person name="McRose D."/>
            <person name="Mock T."/>
            <person name="Neilson J.A."/>
            <person name="Onodera N.T."/>
            <person name="Poole A.M."/>
            <person name="Pritham E.J."/>
            <person name="Richards T.A."/>
            <person name="Rocap G."/>
            <person name="Roy S.W."/>
            <person name="Sarai C."/>
            <person name="Schaack S."/>
            <person name="Shirato S."/>
            <person name="Slamovits C.H."/>
            <person name="Spencer D.F."/>
            <person name="Suzuki S."/>
            <person name="Worden A.Z."/>
            <person name="Zauner S."/>
            <person name="Barry K."/>
            <person name="Bell C."/>
            <person name="Bharti A.K."/>
            <person name="Crow J.A."/>
            <person name="Grimwood J."/>
            <person name="Kramer R."/>
            <person name="Lindquist E."/>
            <person name="Lucas S."/>
            <person name="Salamov A."/>
            <person name="McFadden G.I."/>
            <person name="Lane C.E."/>
            <person name="Keeling P.J."/>
            <person name="Gray M.W."/>
            <person name="Grigoriev I.V."/>
            <person name="Archibald J.M."/>
        </authorList>
    </citation>
    <scope>NUCLEOTIDE SEQUENCE</scope>
    <source>
        <strain evidence="13">CCMP2712</strain>
    </source>
</reference>
<evidence type="ECO:0000256" key="7">
    <source>
        <dbReference type="PIRSR" id="PIRSR002583-1"/>
    </source>
</evidence>
<sequence>MGDIKILPILSATLLVACLLQACFMTGVHCDGTPAASATADGDLGTDKAASTLSYDGFSAEEKKALEQGGQKQEFQAEVGRLMDIIINSLYSKKEIFLRELISNASDALDKIRFLSLTDPKVLGEGDQSKLEIRIEADKEAGTISISDTGIGMTREDLMNNLGTIAKSGTSSFLEKMAKEGDMNLIGQFGVGFYSVYLVADSVTVVTKHNDDDQHVWVSQADASFTVAKDPRGNTLGRGTKITMKVKEDATEFLEEDQLRTLIKRYSEFINFPIYLQTTKTEEVEVPDEDAEKKDEEKKDEEKKEEKKDEDDVDVSDVEEEDESKEDKDKPKTKKVKKTSKEWELVNDTKAIWVRSPSDVKDDEYNNFFKSLTKEFDDPLDKIHFTAEGEIQFRSILFIPKKAPSDLFDKLQTKQNNLRLYVRRVFISDEFDDLMPRYLSFIRGVVDSEDLPLNVSREMLQQSRVLKVIKKKLVSKALDMMKKLSEAEENAIEAEEEEDKEEEDKAKAEAAGKEEKKEEDKEEEEEEGESEDGEEAIKKYKDFHESFGKAIKLGIIEDTKNRKKLAKLLRFESTRTKDGETVSLSRYVKRMKEGQKHIYYIAGDSKKDLEASPFLEKLKKRGYEVIFMTDPIDEYAVQHMDEYEDHKLMNAAKEDLKFGDKEEKKEKKRREKAKENLKDLIEWYKKLLGDKVEKLVISNRLTTSPMAVVTGTYGYTANMERLMKAQALNDPSRYSFMASKKTVEINPYHPVIIELNKKAKDSPEDDETKDLANVLYDSALITAGFDIDDSSAFQSRMLKMLKAGLKIDEDAKVEEEPEDDGEEEEEEKKEDSEEKKEEL</sequence>
<dbReference type="CDD" id="cd16927">
    <property type="entry name" value="HATPase_Hsp90-like"/>
    <property type="match status" value="1"/>
</dbReference>
<dbReference type="SUPFAM" id="SSF54211">
    <property type="entry name" value="Ribosomal protein S5 domain 2-like"/>
    <property type="match status" value="1"/>
</dbReference>
<dbReference type="HAMAP" id="MF_00505">
    <property type="entry name" value="HSP90"/>
    <property type="match status" value="1"/>
</dbReference>
<dbReference type="Gene3D" id="1.20.120.790">
    <property type="entry name" value="Heat shock protein 90, C-terminal domain"/>
    <property type="match status" value="1"/>
</dbReference>
<feature type="compositionally biased region" description="Acidic residues" evidence="8">
    <location>
        <begin position="308"/>
        <end position="324"/>
    </location>
</feature>